<accession>M2RCS6</accession>
<reference evidence="3 4" key="1">
    <citation type="journal article" date="2012" name="Proc. Natl. Acad. Sci. U.S.A.">
        <title>Comparative genomics of Ceriporiopsis subvermispora and Phanerochaete chrysosporium provide insight into selective ligninolysis.</title>
        <authorList>
            <person name="Fernandez-Fueyo E."/>
            <person name="Ruiz-Duenas F.J."/>
            <person name="Ferreira P."/>
            <person name="Floudas D."/>
            <person name="Hibbett D.S."/>
            <person name="Canessa P."/>
            <person name="Larrondo L.F."/>
            <person name="James T.Y."/>
            <person name="Seelenfreund D."/>
            <person name="Lobos S."/>
            <person name="Polanco R."/>
            <person name="Tello M."/>
            <person name="Honda Y."/>
            <person name="Watanabe T."/>
            <person name="Watanabe T."/>
            <person name="Ryu J.S."/>
            <person name="Kubicek C.P."/>
            <person name="Schmoll M."/>
            <person name="Gaskell J."/>
            <person name="Hammel K.E."/>
            <person name="St John F.J."/>
            <person name="Vanden Wymelenberg A."/>
            <person name="Sabat G."/>
            <person name="Splinter BonDurant S."/>
            <person name="Syed K."/>
            <person name="Yadav J.S."/>
            <person name="Doddapaneni H."/>
            <person name="Subramanian V."/>
            <person name="Lavin J.L."/>
            <person name="Oguiza J.A."/>
            <person name="Perez G."/>
            <person name="Pisabarro A.G."/>
            <person name="Ramirez L."/>
            <person name="Santoyo F."/>
            <person name="Master E."/>
            <person name="Coutinho P.M."/>
            <person name="Henrissat B."/>
            <person name="Lombard V."/>
            <person name="Magnuson J.K."/>
            <person name="Kuees U."/>
            <person name="Hori C."/>
            <person name="Igarashi K."/>
            <person name="Samejima M."/>
            <person name="Held B.W."/>
            <person name="Barry K.W."/>
            <person name="LaButti K.M."/>
            <person name="Lapidus A."/>
            <person name="Lindquist E.A."/>
            <person name="Lucas S.M."/>
            <person name="Riley R."/>
            <person name="Salamov A.A."/>
            <person name="Hoffmeister D."/>
            <person name="Schwenk D."/>
            <person name="Hadar Y."/>
            <person name="Yarden O."/>
            <person name="de Vries R.P."/>
            <person name="Wiebenga A."/>
            <person name="Stenlid J."/>
            <person name="Eastwood D."/>
            <person name="Grigoriev I.V."/>
            <person name="Berka R.M."/>
            <person name="Blanchette R.A."/>
            <person name="Kersten P."/>
            <person name="Martinez A.T."/>
            <person name="Vicuna R."/>
            <person name="Cullen D."/>
        </authorList>
    </citation>
    <scope>NUCLEOTIDE SEQUENCE [LARGE SCALE GENOMIC DNA]</scope>
    <source>
        <strain evidence="3 4">B</strain>
    </source>
</reference>
<dbReference type="Proteomes" id="UP000016930">
    <property type="component" value="Unassembled WGS sequence"/>
</dbReference>
<evidence type="ECO:0000313" key="3">
    <source>
        <dbReference type="EMBL" id="EMD36606.1"/>
    </source>
</evidence>
<dbReference type="AlphaFoldDB" id="M2RCS6"/>
<keyword evidence="2" id="KW-0812">Transmembrane</keyword>
<evidence type="ECO:0000256" key="2">
    <source>
        <dbReference type="SAM" id="Phobius"/>
    </source>
</evidence>
<sequence length="502" mass="56425">MGNKYSVVRGEEEEAEYEQLVRAVQAAQKRAQREVDLEANIDLNDQRHTRRPHYSHHVASPPVVVSQTVYLRAHTIAPPSSFVNIANPSSAEDSMVMTDAKAGDSFDESVQSPSQSVIDSALHEHREYKDPQHIEPSLTTLRRTTPPHPASPSHHRHRKGLSVRTGWERWTAGSPRTEGGVSPTAHNRSPSLARVPVVRGGYRADFIEEDHDKEGSQKEQLARVTNVLSNALVRRQPGTLGKQTRAASLSKQYTEKYASEVDFVNVTEFMLEKDVDLDIKSYPDLPHAAGLRTGKKCSEDGQWQPMWAVFPLKVFRGGDWVYLKIQPQWEDERLLCELSKTYDRLRTVWRKWFSLRSVGSIVMVLADHSVVYPQRVGTTGLSPSKNMRLRYFLHHPEAMRGRHEFLQVLTDNPKLGVEFVERWQVSRIAIAVLIPVIMSVVVGVVYSGLTGDASTAFTIAVEPYKNSEIVMQSIEAFGVVLHRSSNVVSVGKTVTPLTHLGY</sequence>
<protein>
    <submittedName>
        <fullName evidence="3">Uncharacterized protein</fullName>
    </submittedName>
</protein>
<feature type="transmembrane region" description="Helical" evidence="2">
    <location>
        <begin position="428"/>
        <end position="449"/>
    </location>
</feature>
<organism evidence="3 4">
    <name type="scientific">Ceriporiopsis subvermispora (strain B)</name>
    <name type="common">White-rot fungus</name>
    <name type="synonym">Gelatoporia subvermispora</name>
    <dbReference type="NCBI Taxonomy" id="914234"/>
    <lineage>
        <taxon>Eukaryota</taxon>
        <taxon>Fungi</taxon>
        <taxon>Dikarya</taxon>
        <taxon>Basidiomycota</taxon>
        <taxon>Agaricomycotina</taxon>
        <taxon>Agaricomycetes</taxon>
        <taxon>Polyporales</taxon>
        <taxon>Gelatoporiaceae</taxon>
        <taxon>Gelatoporia</taxon>
    </lineage>
</organism>
<evidence type="ECO:0000313" key="4">
    <source>
        <dbReference type="Proteomes" id="UP000016930"/>
    </source>
</evidence>
<feature type="region of interest" description="Disordered" evidence="1">
    <location>
        <begin position="127"/>
        <end position="162"/>
    </location>
</feature>
<evidence type="ECO:0000256" key="1">
    <source>
        <dbReference type="SAM" id="MobiDB-lite"/>
    </source>
</evidence>
<dbReference type="HOGENOM" id="CLU_542904_0_0_1"/>
<dbReference type="OrthoDB" id="9988102at2759"/>
<keyword evidence="2" id="KW-0472">Membrane</keyword>
<proteinExistence type="predicted"/>
<name>M2RCS6_CERS8</name>
<keyword evidence="2" id="KW-1133">Transmembrane helix</keyword>
<dbReference type="STRING" id="914234.M2RCS6"/>
<gene>
    <name evidence="3" type="ORF">CERSUDRAFT_95896</name>
</gene>
<keyword evidence="4" id="KW-1185">Reference proteome</keyword>
<dbReference type="EMBL" id="KB445798">
    <property type="protein sequence ID" value="EMD36606.1"/>
    <property type="molecule type" value="Genomic_DNA"/>
</dbReference>